<dbReference type="RefSeq" id="WP_008221869.1">
    <property type="nucleotide sequence ID" value="NZ_BAFK01000012.1"/>
</dbReference>
<dbReference type="OrthoDB" id="8592387at2"/>
<keyword evidence="3" id="KW-1185">Reference proteome</keyword>
<comment type="caution">
    <text evidence="2">The sequence shown here is derived from an EMBL/GenBank/DDBJ whole genome shotgun (WGS) entry which is preliminary data.</text>
</comment>
<evidence type="ECO:0000256" key="1">
    <source>
        <dbReference type="SAM" id="SignalP"/>
    </source>
</evidence>
<feature type="signal peptide" evidence="1">
    <location>
        <begin position="1"/>
        <end position="22"/>
    </location>
</feature>
<protein>
    <submittedName>
        <fullName evidence="2">Uncharacterized protein</fullName>
    </submittedName>
</protein>
<evidence type="ECO:0000313" key="3">
    <source>
        <dbReference type="Proteomes" id="UP000004374"/>
    </source>
</evidence>
<keyword evidence="1" id="KW-0732">Signal</keyword>
<accession>I1DZ72</accession>
<dbReference type="AlphaFoldDB" id="I1DZ72"/>
<dbReference type="EMBL" id="BAFK01000012">
    <property type="protein sequence ID" value="GAB59350.1"/>
    <property type="molecule type" value="Genomic_DNA"/>
</dbReference>
<evidence type="ECO:0000313" key="2">
    <source>
        <dbReference type="EMBL" id="GAB59350.1"/>
    </source>
</evidence>
<dbReference type="STRING" id="562729.RNAN_2352"/>
<name>I1DZ72_9GAMM</name>
<dbReference type="Proteomes" id="UP000004374">
    <property type="component" value="Unassembled WGS sequence"/>
</dbReference>
<reference evidence="2 3" key="1">
    <citation type="journal article" date="2012" name="J. Bacteriol.">
        <title>Genome Sequence of the Protease-Producing Bacterium Rheinheimera nanhaiensis E407-8T, Isolated from Deep-Sea Sediment of the South China Sea.</title>
        <authorList>
            <person name="Zhang X.-Y."/>
            <person name="Zhang Y.-J."/>
            <person name="Qin Q.-L."/>
            <person name="Xie B.-B."/>
            <person name="Chen X.-L."/>
            <person name="Zhou B.-C."/>
            <person name="Zhang Y.-Z."/>
        </authorList>
    </citation>
    <scope>NUCLEOTIDE SEQUENCE [LARGE SCALE GENOMIC DNA]</scope>
    <source>
        <strain evidence="2 3">E407-8</strain>
    </source>
</reference>
<sequence length="123" mass="13119">MKNYLLLWVAAALLLLSASVVAHSDAKPQHGGLLQSKYDLNFELVRAADGVRLYVDDHGEPVATEPLSGKIMLLAKSGKTEAPLTSAGPGQWFAPGLNIADGAKVVVTLTNINNDVMTVRFSF</sequence>
<feature type="chain" id="PRO_5003638793" evidence="1">
    <location>
        <begin position="23"/>
        <end position="123"/>
    </location>
</feature>
<gene>
    <name evidence="2" type="ORF">RNAN_2352</name>
</gene>
<proteinExistence type="predicted"/>
<organism evidence="2 3">
    <name type="scientific">Rheinheimera nanhaiensis E407-8</name>
    <dbReference type="NCBI Taxonomy" id="562729"/>
    <lineage>
        <taxon>Bacteria</taxon>
        <taxon>Pseudomonadati</taxon>
        <taxon>Pseudomonadota</taxon>
        <taxon>Gammaproteobacteria</taxon>
        <taxon>Chromatiales</taxon>
        <taxon>Chromatiaceae</taxon>
        <taxon>Rheinheimera</taxon>
    </lineage>
</organism>